<evidence type="ECO:0000313" key="1">
    <source>
        <dbReference type="EMBL" id="VFJ58255.1"/>
    </source>
</evidence>
<gene>
    <name evidence="1" type="ORF">BECKFW1821B_GA0114236_104016</name>
</gene>
<organism evidence="1">
    <name type="scientific">Candidatus Kentrum sp. FW</name>
    <dbReference type="NCBI Taxonomy" id="2126338"/>
    <lineage>
        <taxon>Bacteria</taxon>
        <taxon>Pseudomonadati</taxon>
        <taxon>Pseudomonadota</taxon>
        <taxon>Gammaproteobacteria</taxon>
        <taxon>Candidatus Kentrum</taxon>
    </lineage>
</organism>
<reference evidence="1" key="1">
    <citation type="submission" date="2019-02" db="EMBL/GenBank/DDBJ databases">
        <authorList>
            <person name="Gruber-Vodicka R. H."/>
            <person name="Seah K. B. B."/>
        </authorList>
    </citation>
    <scope>NUCLEOTIDE SEQUENCE</scope>
    <source>
        <strain evidence="1">BECK_BZ106</strain>
    </source>
</reference>
<dbReference type="EMBL" id="CAADFD010000040">
    <property type="protein sequence ID" value="VFJ58255.1"/>
    <property type="molecule type" value="Genomic_DNA"/>
</dbReference>
<dbReference type="AlphaFoldDB" id="A0A450SW51"/>
<sequence length="86" mass="9425">MLMTIEGVYKDGRVRLLEQPAGIDEARVLVTLLPDPRELPPPVPEIGNLLADKVKLDADIDTDPVREVLDELRAERAELGSLPTGV</sequence>
<protein>
    <submittedName>
        <fullName evidence="1">Uncharacterized protein</fullName>
    </submittedName>
</protein>
<name>A0A450SW51_9GAMM</name>
<accession>A0A450SW51</accession>
<proteinExistence type="predicted"/>